<organism evidence="2 3">
    <name type="scientific">Candidatus Thermofonsia Clade 3 bacterium</name>
    <dbReference type="NCBI Taxonomy" id="2364212"/>
    <lineage>
        <taxon>Bacteria</taxon>
        <taxon>Bacillati</taxon>
        <taxon>Chloroflexota</taxon>
        <taxon>Candidatus Thermofontia</taxon>
        <taxon>Candidatus Thermofonsia Clade 3</taxon>
    </lineage>
</organism>
<gene>
    <name evidence="2" type="ORF">CUN48_07300</name>
</gene>
<dbReference type="InterPro" id="IPR001173">
    <property type="entry name" value="Glyco_trans_2-like"/>
</dbReference>
<evidence type="ECO:0000259" key="1">
    <source>
        <dbReference type="Pfam" id="PF00535"/>
    </source>
</evidence>
<dbReference type="Gene3D" id="3.90.550.10">
    <property type="entry name" value="Spore Coat Polysaccharide Biosynthesis Protein SpsA, Chain A"/>
    <property type="match status" value="1"/>
</dbReference>
<dbReference type="PANTHER" id="PTHR43179:SF7">
    <property type="entry name" value="RHAMNOSYLTRANSFERASE WBBL"/>
    <property type="match status" value="1"/>
</dbReference>
<reference evidence="2 3" key="1">
    <citation type="submission" date="2017-11" db="EMBL/GenBank/DDBJ databases">
        <title>Evolution of Phototrophy in the Chloroflexi Phylum Driven by Horizontal Gene Transfer.</title>
        <authorList>
            <person name="Ward L.M."/>
            <person name="Hemp J."/>
            <person name="Shih P.M."/>
            <person name="Mcglynn S.E."/>
            <person name="Fischer W."/>
        </authorList>
    </citation>
    <scope>NUCLEOTIDE SEQUENCE [LARGE SCALE GENOMIC DNA]</scope>
    <source>
        <strain evidence="2">JP3_7</strain>
    </source>
</reference>
<comment type="caution">
    <text evidence="2">The sequence shown here is derived from an EMBL/GenBank/DDBJ whole genome shotgun (WGS) entry which is preliminary data.</text>
</comment>
<keyword evidence="2" id="KW-0808">Transferase</keyword>
<dbReference type="InterPro" id="IPR029044">
    <property type="entry name" value="Nucleotide-diphossugar_trans"/>
</dbReference>
<name>A0A2M8QD40_9CHLR</name>
<accession>A0A2M8QD40</accession>
<evidence type="ECO:0000313" key="3">
    <source>
        <dbReference type="Proteomes" id="UP000230790"/>
    </source>
</evidence>
<sequence length="310" mass="35108">MIAILIVSWNVRELLRACLGSLQRYPATLHEQRITVVDNASGDGTLEMLRRDFPEVCVVANATNRGFTGGSNDGLRHIAQSATPACVLLLNPDTEVTPGALDALLACAEAHPQAGVIGPQLRYPDGSVQSSRRRFPTFWTALFESTWLQPIAPRAVLDHYYVRDRRDDEACEVDWVVGAAMLVRWEAYRQVGGLDERNFFMYSEELDWCRRIKAAGWQVFYEPRARVVHHEGQSSAQVSAQRMIYFNTSKVRYFAKHHGRVPAGLLRAALLGMFAWQWGLEGAKWLLGHRRALRAERMRAYARVLRSGLR</sequence>
<protein>
    <submittedName>
        <fullName evidence="2">Glycosyltransferase family 2 protein</fullName>
    </submittedName>
</protein>
<evidence type="ECO:0000313" key="2">
    <source>
        <dbReference type="EMBL" id="PJF47672.1"/>
    </source>
</evidence>
<dbReference type="Proteomes" id="UP000230790">
    <property type="component" value="Unassembled WGS sequence"/>
</dbReference>
<dbReference type="CDD" id="cd04186">
    <property type="entry name" value="GT_2_like_c"/>
    <property type="match status" value="1"/>
</dbReference>
<proteinExistence type="predicted"/>
<dbReference type="GO" id="GO:0016740">
    <property type="term" value="F:transferase activity"/>
    <property type="evidence" value="ECO:0007669"/>
    <property type="project" value="UniProtKB-KW"/>
</dbReference>
<dbReference type="Pfam" id="PF00535">
    <property type="entry name" value="Glycos_transf_2"/>
    <property type="match status" value="1"/>
</dbReference>
<dbReference type="SUPFAM" id="SSF53448">
    <property type="entry name" value="Nucleotide-diphospho-sugar transferases"/>
    <property type="match status" value="1"/>
</dbReference>
<dbReference type="AlphaFoldDB" id="A0A2M8QD40"/>
<feature type="domain" description="Glycosyltransferase 2-like" evidence="1">
    <location>
        <begin position="4"/>
        <end position="139"/>
    </location>
</feature>
<dbReference type="PANTHER" id="PTHR43179">
    <property type="entry name" value="RHAMNOSYLTRANSFERASE WBBL"/>
    <property type="match status" value="1"/>
</dbReference>
<dbReference type="EMBL" id="PGTN01000038">
    <property type="protein sequence ID" value="PJF47672.1"/>
    <property type="molecule type" value="Genomic_DNA"/>
</dbReference>